<proteinExistence type="predicted"/>
<sequence>MRYYNTKTSIQILPAADAVSLQVKKSPGDYELMSQHVDVRVLLLEVGMFLSALEQDDAHYAKAAISSSSTKTTHKTELLL</sequence>
<dbReference type="EMBL" id="UINC01000298">
    <property type="protein sequence ID" value="SUZ52839.1"/>
    <property type="molecule type" value="Genomic_DNA"/>
</dbReference>
<accession>A0A381NEL8</accession>
<dbReference type="AlphaFoldDB" id="A0A381NEL8"/>
<organism evidence="1">
    <name type="scientific">marine metagenome</name>
    <dbReference type="NCBI Taxonomy" id="408172"/>
    <lineage>
        <taxon>unclassified sequences</taxon>
        <taxon>metagenomes</taxon>
        <taxon>ecological metagenomes</taxon>
    </lineage>
</organism>
<protein>
    <submittedName>
        <fullName evidence="1">Uncharacterized protein</fullName>
    </submittedName>
</protein>
<reference evidence="1" key="1">
    <citation type="submission" date="2018-05" db="EMBL/GenBank/DDBJ databases">
        <authorList>
            <person name="Lanie J.A."/>
            <person name="Ng W.-L."/>
            <person name="Kazmierczak K.M."/>
            <person name="Andrzejewski T.M."/>
            <person name="Davidsen T.M."/>
            <person name="Wayne K.J."/>
            <person name="Tettelin H."/>
            <person name="Glass J.I."/>
            <person name="Rusch D."/>
            <person name="Podicherti R."/>
            <person name="Tsui H.-C.T."/>
            <person name="Winkler M.E."/>
        </authorList>
    </citation>
    <scope>NUCLEOTIDE SEQUENCE</scope>
</reference>
<name>A0A381NEL8_9ZZZZ</name>
<gene>
    <name evidence="1" type="ORF">METZ01_LOCUS5693</name>
</gene>
<evidence type="ECO:0000313" key="1">
    <source>
        <dbReference type="EMBL" id="SUZ52839.1"/>
    </source>
</evidence>